<feature type="domain" description="Creatinase N-terminal" evidence="3">
    <location>
        <begin position="80"/>
        <end position="213"/>
    </location>
</feature>
<sequence>MLTLLPDDGYSVAVRAPSAGPAKEGGATGDDQQRATFPAYAPNVTGLDSVPRRSWLTADAIAAVRDESDRAFDDAEYEQRLTSVRDRMARGGMDAMLAFRPSSVEYLCGYHTAETAPQPLLVTESATYLYVPDLELGRALASARVDNIGYCGYADALRGLETFLEHAAGVLPAGARVGIEVGHASTPPHAVEYLRGSRVTVVRGEHLVETVRLRLSEAEVRCVAEAAERTRAGVDAAVAAAREPEATDSSVAGAISAALFDGANSASAWGPVVATGVRGGIPHSSWSHRRLGPGTTFLEFSGAHHRYHAPVMRTLAHGPPGPDERVLAELAETAVAAVLDTARAGVSCADVANAAAAALGPLPDGVVFHHLFGYPVGLAHKPHWMDGAPFYITRDNPEPLEAGMVFHIPASFRYLGRCGVGLSQTFLVTETGARVLTHGAAQLTVL</sequence>
<evidence type="ECO:0000259" key="3">
    <source>
        <dbReference type="Pfam" id="PF01321"/>
    </source>
</evidence>
<evidence type="ECO:0000259" key="2">
    <source>
        <dbReference type="Pfam" id="PF00557"/>
    </source>
</evidence>
<accession>A0A838AC80</accession>
<dbReference type="InterPro" id="IPR000587">
    <property type="entry name" value="Creatinase_N"/>
</dbReference>
<protein>
    <submittedName>
        <fullName evidence="4">Aminopeptidase P family protein</fullName>
    </submittedName>
</protein>
<dbReference type="InterPro" id="IPR029149">
    <property type="entry name" value="Creatin/AminoP/Spt16_N"/>
</dbReference>
<evidence type="ECO:0000313" key="4">
    <source>
        <dbReference type="EMBL" id="MBA0126864.1"/>
    </source>
</evidence>
<dbReference type="Gene3D" id="3.90.230.10">
    <property type="entry name" value="Creatinase/methionine aminopeptidase superfamily"/>
    <property type="match status" value="1"/>
</dbReference>
<dbReference type="Gene3D" id="3.40.350.10">
    <property type="entry name" value="Creatinase/prolidase N-terminal domain"/>
    <property type="match status" value="1"/>
</dbReference>
<keyword evidence="5" id="KW-1185">Reference proteome</keyword>
<dbReference type="InterPro" id="IPR036005">
    <property type="entry name" value="Creatinase/aminopeptidase-like"/>
</dbReference>
<dbReference type="PANTHER" id="PTHR46112:SF2">
    <property type="entry name" value="XAA-PRO AMINOPEPTIDASE P-RELATED"/>
    <property type="match status" value="1"/>
</dbReference>
<feature type="domain" description="Peptidase M24" evidence="2">
    <location>
        <begin position="222"/>
        <end position="430"/>
    </location>
</feature>
<dbReference type="PANTHER" id="PTHR46112">
    <property type="entry name" value="AMINOPEPTIDASE"/>
    <property type="match status" value="1"/>
</dbReference>
<proteinExistence type="predicted"/>
<dbReference type="GO" id="GO:0004177">
    <property type="term" value="F:aminopeptidase activity"/>
    <property type="evidence" value="ECO:0007669"/>
    <property type="project" value="UniProtKB-KW"/>
</dbReference>
<dbReference type="InterPro" id="IPR050659">
    <property type="entry name" value="Peptidase_M24B"/>
</dbReference>
<dbReference type="Proteomes" id="UP000582974">
    <property type="component" value="Unassembled WGS sequence"/>
</dbReference>
<evidence type="ECO:0000313" key="5">
    <source>
        <dbReference type="Proteomes" id="UP000582974"/>
    </source>
</evidence>
<dbReference type="SUPFAM" id="SSF55920">
    <property type="entry name" value="Creatinase/aminopeptidase"/>
    <property type="match status" value="1"/>
</dbReference>
<evidence type="ECO:0000256" key="1">
    <source>
        <dbReference type="SAM" id="MobiDB-lite"/>
    </source>
</evidence>
<keyword evidence="4" id="KW-0645">Protease</keyword>
<organism evidence="4 5">
    <name type="scientific">Haloechinothrix aidingensis</name>
    <dbReference type="NCBI Taxonomy" id="2752311"/>
    <lineage>
        <taxon>Bacteria</taxon>
        <taxon>Bacillati</taxon>
        <taxon>Actinomycetota</taxon>
        <taxon>Actinomycetes</taxon>
        <taxon>Pseudonocardiales</taxon>
        <taxon>Pseudonocardiaceae</taxon>
        <taxon>Haloechinothrix</taxon>
    </lineage>
</organism>
<keyword evidence="4" id="KW-0378">Hydrolase</keyword>
<dbReference type="EMBL" id="JACCKD010000005">
    <property type="protein sequence ID" value="MBA0126864.1"/>
    <property type="molecule type" value="Genomic_DNA"/>
</dbReference>
<keyword evidence="4" id="KW-0031">Aminopeptidase</keyword>
<gene>
    <name evidence="4" type="ORF">H0B56_15035</name>
</gene>
<dbReference type="Pfam" id="PF01321">
    <property type="entry name" value="Creatinase_N"/>
    <property type="match status" value="1"/>
</dbReference>
<dbReference type="InterPro" id="IPR000994">
    <property type="entry name" value="Pept_M24"/>
</dbReference>
<comment type="caution">
    <text evidence="4">The sequence shown here is derived from an EMBL/GenBank/DDBJ whole genome shotgun (WGS) entry which is preliminary data.</text>
</comment>
<feature type="region of interest" description="Disordered" evidence="1">
    <location>
        <begin position="15"/>
        <end position="34"/>
    </location>
</feature>
<name>A0A838AC80_9PSEU</name>
<dbReference type="CDD" id="cd01066">
    <property type="entry name" value="APP_MetAP"/>
    <property type="match status" value="1"/>
</dbReference>
<dbReference type="Pfam" id="PF00557">
    <property type="entry name" value="Peptidase_M24"/>
    <property type="match status" value="1"/>
</dbReference>
<reference evidence="4 5" key="1">
    <citation type="submission" date="2020-07" db="EMBL/GenBank/DDBJ databases">
        <title>Genome of Haloechinothrix sp.</title>
        <authorList>
            <person name="Tang S.-K."/>
            <person name="Yang L."/>
            <person name="Zhu W.-Y."/>
        </authorList>
    </citation>
    <scope>NUCLEOTIDE SEQUENCE [LARGE SCALE GENOMIC DNA]</scope>
    <source>
        <strain evidence="4 5">YIM 98757</strain>
    </source>
</reference>
<dbReference type="SUPFAM" id="SSF53092">
    <property type="entry name" value="Creatinase/prolidase N-terminal domain"/>
    <property type="match status" value="1"/>
</dbReference>
<dbReference type="AlphaFoldDB" id="A0A838AC80"/>